<dbReference type="InParanoid" id="G4TZT2"/>
<gene>
    <name evidence="4" type="ORF">PIIN_10811</name>
</gene>
<evidence type="ECO:0000313" key="5">
    <source>
        <dbReference type="Proteomes" id="UP000007148"/>
    </source>
</evidence>
<keyword evidence="1" id="KW-0560">Oxidoreductase</keyword>
<dbReference type="Pfam" id="PF00725">
    <property type="entry name" value="3HCDH"/>
    <property type="match status" value="1"/>
</dbReference>
<dbReference type="Gene3D" id="1.10.1040.10">
    <property type="entry name" value="N-(1-d-carboxylethyl)-l-norvaline Dehydrogenase, domain 2"/>
    <property type="match status" value="1"/>
</dbReference>
<dbReference type="Proteomes" id="UP000007148">
    <property type="component" value="Unassembled WGS sequence"/>
</dbReference>
<feature type="domain" description="3-hydroxyacyl-CoA dehydrogenase NAD binding" evidence="3">
    <location>
        <begin position="113"/>
        <end position="220"/>
    </location>
</feature>
<dbReference type="SUPFAM" id="SSF48179">
    <property type="entry name" value="6-phosphogluconate dehydrogenase C-terminal domain-like"/>
    <property type="match status" value="1"/>
</dbReference>
<dbReference type="InterPro" id="IPR008927">
    <property type="entry name" value="6-PGluconate_DH-like_C_sf"/>
</dbReference>
<accession>G4TZT2</accession>
<dbReference type="PANTHER" id="PTHR48075:SF5">
    <property type="entry name" value="3-HYDROXYBUTYRYL-COA DEHYDROGENASE"/>
    <property type="match status" value="1"/>
</dbReference>
<feature type="domain" description="3-hydroxyacyl-CoA dehydrogenase C-terminal" evidence="2">
    <location>
        <begin position="223"/>
        <end position="272"/>
    </location>
</feature>
<dbReference type="HOGENOM" id="CLU_009834_2_0_1"/>
<evidence type="ECO:0000256" key="1">
    <source>
        <dbReference type="ARBA" id="ARBA00023002"/>
    </source>
</evidence>
<dbReference type="AlphaFoldDB" id="G4TZT2"/>
<keyword evidence="5" id="KW-1185">Reference proteome</keyword>
<dbReference type="InterPro" id="IPR013328">
    <property type="entry name" value="6PGD_dom2"/>
</dbReference>
<evidence type="ECO:0000259" key="3">
    <source>
        <dbReference type="Pfam" id="PF02737"/>
    </source>
</evidence>
<dbReference type="GO" id="GO:0006631">
    <property type="term" value="P:fatty acid metabolic process"/>
    <property type="evidence" value="ECO:0007669"/>
    <property type="project" value="InterPro"/>
</dbReference>
<feature type="domain" description="3-hydroxyacyl-CoA dehydrogenase NAD binding" evidence="3">
    <location>
        <begin position="9"/>
        <end position="97"/>
    </location>
</feature>
<dbReference type="InterPro" id="IPR006176">
    <property type="entry name" value="3-OHacyl-CoA_DH_NAD-bd"/>
</dbReference>
<dbReference type="eggNOG" id="KOG2304">
    <property type="taxonomic scope" value="Eukaryota"/>
</dbReference>
<dbReference type="SUPFAM" id="SSF51735">
    <property type="entry name" value="NAD(P)-binding Rossmann-fold domains"/>
    <property type="match status" value="1"/>
</dbReference>
<name>G4TZT2_SERID</name>
<dbReference type="Pfam" id="PF02737">
    <property type="entry name" value="3HCDH_N"/>
    <property type="match status" value="2"/>
</dbReference>
<dbReference type="GO" id="GO:0016616">
    <property type="term" value="F:oxidoreductase activity, acting on the CH-OH group of donors, NAD or NADP as acceptor"/>
    <property type="evidence" value="ECO:0007669"/>
    <property type="project" value="InterPro"/>
</dbReference>
<dbReference type="Gene3D" id="3.40.50.720">
    <property type="entry name" value="NAD(P)-binding Rossmann-like Domain"/>
    <property type="match status" value="1"/>
</dbReference>
<sequence length="359" mass="38554">MSIAHGFRTIGVLGAGQMGLGIAYVASLRAKVPVYLVDKSPVQIQKSLSLMDKLLAKDVSKGKLSEQEAKDARQRITVVPEEQGIEGLKDVDLVVEVSNLNCAGYELTEGGQAATENVNIKMSLFESLAAAVRPDTILATNTSSISITKMAAAAIPKGETAASPKGKASAARVVGLHFFNPVPVMKLVELIPALQTSQETLDRARAFAVACGKEVTASKDVPGFISNALLMPFINEAIMCLEKEIGTRDDIDKTLKLGMNHPMGPLQLADLYVPALGIRRTDDELGEALDWIRVYQSSKFCIKAPAIPSTGLACFWREWWTLAGSVRRAARGSMITKSNNNKCGLSVAVISQCTVQHRT</sequence>
<comment type="caution">
    <text evidence="4">The sequence shown here is derived from an EMBL/GenBank/DDBJ whole genome shotgun (WGS) entry which is preliminary data.</text>
</comment>
<dbReference type="GO" id="GO:0070403">
    <property type="term" value="F:NAD+ binding"/>
    <property type="evidence" value="ECO:0007669"/>
    <property type="project" value="InterPro"/>
</dbReference>
<dbReference type="OrthoDB" id="5958943at2759"/>
<dbReference type="EMBL" id="CAFZ01001036">
    <property type="protein sequence ID" value="CCA76825.1"/>
    <property type="molecule type" value="Genomic_DNA"/>
</dbReference>
<evidence type="ECO:0000313" key="4">
    <source>
        <dbReference type="EMBL" id="CCA76825.1"/>
    </source>
</evidence>
<dbReference type="InterPro" id="IPR036291">
    <property type="entry name" value="NAD(P)-bd_dom_sf"/>
</dbReference>
<reference evidence="4 5" key="1">
    <citation type="journal article" date="2011" name="PLoS Pathog.">
        <title>Endophytic Life Strategies Decoded by Genome and Transcriptome Analyses of the Mutualistic Root Symbiont Piriformospora indica.</title>
        <authorList>
            <person name="Zuccaro A."/>
            <person name="Lahrmann U."/>
            <person name="Guldener U."/>
            <person name="Langen G."/>
            <person name="Pfiffi S."/>
            <person name="Biedenkopf D."/>
            <person name="Wong P."/>
            <person name="Samans B."/>
            <person name="Grimm C."/>
            <person name="Basiewicz M."/>
            <person name="Murat C."/>
            <person name="Martin F."/>
            <person name="Kogel K.H."/>
        </authorList>
    </citation>
    <scope>NUCLEOTIDE SEQUENCE [LARGE SCALE GENOMIC DNA]</scope>
    <source>
        <strain evidence="4 5">DSM 11827</strain>
    </source>
</reference>
<protein>
    <submittedName>
        <fullName evidence="4">Probable 3-hydroxybutyryl-CoA dehydrogenase</fullName>
    </submittedName>
</protein>
<organism evidence="4 5">
    <name type="scientific">Serendipita indica (strain DSM 11827)</name>
    <name type="common">Root endophyte fungus</name>
    <name type="synonym">Piriformospora indica</name>
    <dbReference type="NCBI Taxonomy" id="1109443"/>
    <lineage>
        <taxon>Eukaryota</taxon>
        <taxon>Fungi</taxon>
        <taxon>Dikarya</taxon>
        <taxon>Basidiomycota</taxon>
        <taxon>Agaricomycotina</taxon>
        <taxon>Agaricomycetes</taxon>
        <taxon>Sebacinales</taxon>
        <taxon>Serendipitaceae</taxon>
        <taxon>Serendipita</taxon>
    </lineage>
</organism>
<proteinExistence type="predicted"/>
<dbReference type="STRING" id="1109443.G4TZT2"/>
<dbReference type="PANTHER" id="PTHR48075">
    <property type="entry name" value="3-HYDROXYACYL-COA DEHYDROGENASE FAMILY PROTEIN"/>
    <property type="match status" value="1"/>
</dbReference>
<dbReference type="InterPro" id="IPR006108">
    <property type="entry name" value="3HC_DH_C"/>
</dbReference>
<evidence type="ECO:0000259" key="2">
    <source>
        <dbReference type="Pfam" id="PF00725"/>
    </source>
</evidence>